<protein>
    <submittedName>
        <fullName evidence="2">Uncharacterized protein</fullName>
    </submittedName>
</protein>
<name>A0A370QJ84_9FLAO</name>
<evidence type="ECO:0000313" key="2">
    <source>
        <dbReference type="EMBL" id="RDK88406.1"/>
    </source>
</evidence>
<gene>
    <name evidence="2" type="ORF">C8D94_101277</name>
</gene>
<keyword evidence="1" id="KW-0732">Signal</keyword>
<proteinExistence type="predicted"/>
<accession>A0A370QJ84</accession>
<dbReference type="OrthoDB" id="1488700at2"/>
<feature type="chain" id="PRO_5016886634" evidence="1">
    <location>
        <begin position="20"/>
        <end position="205"/>
    </location>
</feature>
<organism evidence="2 3">
    <name type="scientific">Marinirhabdus gelatinilytica</name>
    <dbReference type="NCBI Taxonomy" id="1703343"/>
    <lineage>
        <taxon>Bacteria</taxon>
        <taxon>Pseudomonadati</taxon>
        <taxon>Bacteroidota</taxon>
        <taxon>Flavobacteriia</taxon>
        <taxon>Flavobacteriales</taxon>
        <taxon>Flavobacteriaceae</taxon>
    </lineage>
</organism>
<reference evidence="2 3" key="1">
    <citation type="submission" date="2018-07" db="EMBL/GenBank/DDBJ databases">
        <title>Genomic Encyclopedia of Type Strains, Phase IV (KMG-IV): sequencing the most valuable type-strain genomes for metagenomic binning, comparative biology and taxonomic classification.</title>
        <authorList>
            <person name="Goeker M."/>
        </authorList>
    </citation>
    <scope>NUCLEOTIDE SEQUENCE [LARGE SCALE GENOMIC DNA]</scope>
    <source>
        <strain evidence="2 3">DSM 101478</strain>
    </source>
</reference>
<evidence type="ECO:0000256" key="1">
    <source>
        <dbReference type="SAM" id="SignalP"/>
    </source>
</evidence>
<dbReference type="RefSeq" id="WP_115122116.1">
    <property type="nucleotide sequence ID" value="NZ_QRAO01000001.1"/>
</dbReference>
<keyword evidence="3" id="KW-1185">Reference proteome</keyword>
<dbReference type="AlphaFoldDB" id="A0A370QJ84"/>
<dbReference type="Proteomes" id="UP000255317">
    <property type="component" value="Unassembled WGS sequence"/>
</dbReference>
<dbReference type="EMBL" id="QRAO01000001">
    <property type="protein sequence ID" value="RDK88406.1"/>
    <property type="molecule type" value="Genomic_DNA"/>
</dbReference>
<feature type="signal peptide" evidence="1">
    <location>
        <begin position="1"/>
        <end position="19"/>
    </location>
</feature>
<comment type="caution">
    <text evidence="2">The sequence shown here is derived from an EMBL/GenBank/DDBJ whole genome shotgun (WGS) entry which is preliminary data.</text>
</comment>
<evidence type="ECO:0000313" key="3">
    <source>
        <dbReference type="Proteomes" id="UP000255317"/>
    </source>
</evidence>
<sequence length="205" mass="22465">MKKLIYILSFLPLSLMAQMGIGTTEPTAMLEIKTETDGIAALELVPQTNPSGRNTGQMAVIDNKLFLFDAARDKWLSVENTTLEYGRLGAGSDPAEIEFGGGDLQNGPRMPFDGTIVGITISATDDDNQREITLFKNGVAVANNNLLPELDGVFVLNPFTLQYRNSSYNLDFNAGDMLSFAIDNAVNDIDDLVIKLDIKWRVDNN</sequence>